<reference evidence="2" key="2">
    <citation type="submission" date="2020-10" db="EMBL/GenBank/DDBJ databases">
        <authorList>
            <person name="Scholz U."/>
            <person name="Mascher M."/>
            <person name="Fiebig A."/>
        </authorList>
    </citation>
    <scope>NUCLEOTIDE SEQUENCE [LARGE SCALE GENOMIC DNA]</scope>
    <source>
        <strain evidence="2">cv. Morex</strain>
    </source>
</reference>
<dbReference type="Gramene" id="HORVU.MOREX.r3.5HG0460360.1">
    <property type="protein sequence ID" value="HORVU.MOREX.r3.5HG0460360.1.CDS1"/>
    <property type="gene ID" value="HORVU.MOREX.r3.5HG0460360"/>
</dbReference>
<dbReference type="AlphaFoldDB" id="A0A8I6XL33"/>
<keyword evidence="1" id="KW-0472">Membrane</keyword>
<proteinExistence type="predicted"/>
<reference evidence="2" key="3">
    <citation type="submission" date="2022-01" db="UniProtKB">
        <authorList>
            <consortium name="EnsemblPlants"/>
        </authorList>
    </citation>
    <scope>IDENTIFICATION</scope>
    <source>
        <strain evidence="2">subsp. vulgare</strain>
    </source>
</reference>
<dbReference type="SMR" id="A0A8I6XL33"/>
<feature type="transmembrane region" description="Helical" evidence="1">
    <location>
        <begin position="39"/>
        <end position="57"/>
    </location>
</feature>
<dbReference type="Proteomes" id="UP000011116">
    <property type="component" value="Chromosome 5H"/>
</dbReference>
<name>A0A8I6XL33_HORVV</name>
<keyword evidence="1" id="KW-1133">Transmembrane helix</keyword>
<evidence type="ECO:0000256" key="1">
    <source>
        <dbReference type="SAM" id="Phobius"/>
    </source>
</evidence>
<protein>
    <submittedName>
        <fullName evidence="2">Uncharacterized protein</fullName>
    </submittedName>
</protein>
<keyword evidence="3" id="KW-1185">Reference proteome</keyword>
<accession>A0A8I6XL33</accession>
<sequence>MNQRALKERNLLHRIPMKFLQTKGGEFSACFNKYLKSPFFYGVVISVQQVILVWYVLSRKLFYKS</sequence>
<organism evidence="2 3">
    <name type="scientific">Hordeum vulgare subsp. vulgare</name>
    <name type="common">Domesticated barley</name>
    <dbReference type="NCBI Taxonomy" id="112509"/>
    <lineage>
        <taxon>Eukaryota</taxon>
        <taxon>Viridiplantae</taxon>
        <taxon>Streptophyta</taxon>
        <taxon>Embryophyta</taxon>
        <taxon>Tracheophyta</taxon>
        <taxon>Spermatophyta</taxon>
        <taxon>Magnoliopsida</taxon>
        <taxon>Liliopsida</taxon>
        <taxon>Poales</taxon>
        <taxon>Poaceae</taxon>
        <taxon>BOP clade</taxon>
        <taxon>Pooideae</taxon>
        <taxon>Triticodae</taxon>
        <taxon>Triticeae</taxon>
        <taxon>Hordeinae</taxon>
        <taxon>Hordeum</taxon>
    </lineage>
</organism>
<keyword evidence="1" id="KW-0812">Transmembrane</keyword>
<dbReference type="EnsemblPlants" id="HORVU.MOREX.r3.5HG0460360.1">
    <property type="protein sequence ID" value="HORVU.MOREX.r3.5HG0460360.1.CDS1"/>
    <property type="gene ID" value="HORVU.MOREX.r3.5HG0460360"/>
</dbReference>
<reference evidence="3" key="1">
    <citation type="journal article" date="2012" name="Nature">
        <title>A physical, genetic and functional sequence assembly of the barley genome.</title>
        <authorList>
            <consortium name="The International Barley Genome Sequencing Consortium"/>
            <person name="Mayer K.F."/>
            <person name="Waugh R."/>
            <person name="Brown J.W."/>
            <person name="Schulman A."/>
            <person name="Langridge P."/>
            <person name="Platzer M."/>
            <person name="Fincher G.B."/>
            <person name="Muehlbauer G.J."/>
            <person name="Sato K."/>
            <person name="Close T.J."/>
            <person name="Wise R.P."/>
            <person name="Stein N."/>
        </authorList>
    </citation>
    <scope>NUCLEOTIDE SEQUENCE [LARGE SCALE GENOMIC DNA]</scope>
    <source>
        <strain evidence="3">cv. Morex</strain>
    </source>
</reference>
<evidence type="ECO:0000313" key="3">
    <source>
        <dbReference type="Proteomes" id="UP000011116"/>
    </source>
</evidence>
<evidence type="ECO:0000313" key="2">
    <source>
        <dbReference type="EnsemblPlants" id="HORVU.MOREX.r3.5HG0460360.1.CDS1"/>
    </source>
</evidence>